<feature type="signal peptide" evidence="5">
    <location>
        <begin position="1"/>
        <end position="23"/>
    </location>
</feature>
<feature type="chain" id="PRO_5039690064" evidence="5">
    <location>
        <begin position="24"/>
        <end position="461"/>
    </location>
</feature>
<accession>F7NKV3</accession>
<comment type="similarity">
    <text evidence="1">Belongs to the peptidase C40 family.</text>
</comment>
<dbReference type="STRING" id="1009370.ALO_13609"/>
<evidence type="ECO:0000256" key="5">
    <source>
        <dbReference type="SAM" id="SignalP"/>
    </source>
</evidence>
<organism evidence="7 8">
    <name type="scientific">Acetonema longum DSM 6540</name>
    <dbReference type="NCBI Taxonomy" id="1009370"/>
    <lineage>
        <taxon>Bacteria</taxon>
        <taxon>Bacillati</taxon>
        <taxon>Bacillota</taxon>
        <taxon>Negativicutes</taxon>
        <taxon>Acetonemataceae</taxon>
        <taxon>Acetonema</taxon>
    </lineage>
</organism>
<evidence type="ECO:0000256" key="2">
    <source>
        <dbReference type="ARBA" id="ARBA00022670"/>
    </source>
</evidence>
<evidence type="ECO:0000256" key="1">
    <source>
        <dbReference type="ARBA" id="ARBA00007074"/>
    </source>
</evidence>
<dbReference type="Pfam" id="PF12913">
    <property type="entry name" value="SH3_6"/>
    <property type="match status" value="1"/>
</dbReference>
<dbReference type="OrthoDB" id="9808890at2"/>
<keyword evidence="5" id="KW-0732">Signal</keyword>
<reference evidence="7 8" key="1">
    <citation type="journal article" date="2011" name="EMBO J.">
        <title>Structural diversity of bacterial flagellar motors.</title>
        <authorList>
            <person name="Chen S."/>
            <person name="Beeby M."/>
            <person name="Murphy G.E."/>
            <person name="Leadbetter J.R."/>
            <person name="Hendrixson D.R."/>
            <person name="Briegel A."/>
            <person name="Li Z."/>
            <person name="Shi J."/>
            <person name="Tocheva E.I."/>
            <person name="Muller A."/>
            <person name="Dobro M.J."/>
            <person name="Jensen G.J."/>
        </authorList>
    </citation>
    <scope>NUCLEOTIDE SEQUENCE [LARGE SCALE GENOMIC DNA]</scope>
    <source>
        <strain evidence="7 8">DSM 6540</strain>
    </source>
</reference>
<protein>
    <submittedName>
        <fullName evidence="7">NLP/P60 protein</fullName>
    </submittedName>
</protein>
<dbReference type="InterPro" id="IPR039439">
    <property type="entry name" value="SH3b1_dom"/>
</dbReference>
<keyword evidence="2" id="KW-0645">Protease</keyword>
<keyword evidence="3" id="KW-0378">Hydrolase</keyword>
<dbReference type="EMBL" id="AFGF01000121">
    <property type="protein sequence ID" value="EGO63296.1"/>
    <property type="molecule type" value="Genomic_DNA"/>
</dbReference>
<dbReference type="PIRSF" id="PIRSF019015">
    <property type="entry name" value="P60_peptidase_YkfC"/>
    <property type="match status" value="1"/>
</dbReference>
<sequence length="461" mass="51221">MRRVLILFTLASLCITAFLPTAAALPQSPFPTVHAAMQTAYFWIVKLAQPDKVILSNQQIAAYNQSVIRDLPRTVYNVLDYPAVLSHSELQALLNERPFPHENRYLRGQLIQSSFYAELNRIMNAGQIAATNPVHYAFAVRRTDLRAFPTAEIVTKTPKDTEFDRFQETAVLAAEPLLILHGSSDDRWYFVQTGNYRGWVKANDLAVTKDKQKWAAYIRSKQFLVITGNKMQLGYNPYSPAVSRLELGMGTRLALADASQIPELVDHQSPAGNYVVRIPVQGANRELQFHLALIPIYSDVSEGYLPYTRANIIRQAFKMQGERYGWGGMFGARDCSAFVTDIFRSFGIMLPRNADEQETAPGRTLVFGSGQPATARYAALGKMAAGAVLFKEGHVMLYLGEYNGRHYIIHDVSGSGNFSATGSRGSAERKTLNGVMVTDLALPLPGGYSFIDVLTSAKQYE</sequence>
<evidence type="ECO:0000259" key="6">
    <source>
        <dbReference type="PROSITE" id="PS51935"/>
    </source>
</evidence>
<dbReference type="SUPFAM" id="SSF54001">
    <property type="entry name" value="Cysteine proteinases"/>
    <property type="match status" value="1"/>
</dbReference>
<dbReference type="Gene3D" id="3.90.1720.10">
    <property type="entry name" value="endopeptidase domain like (from Nostoc punctiforme)"/>
    <property type="match status" value="1"/>
</dbReference>
<feature type="domain" description="NlpC/P60" evidence="6">
    <location>
        <begin position="306"/>
        <end position="439"/>
    </location>
</feature>
<name>F7NKV3_9FIRM</name>
<evidence type="ECO:0000313" key="7">
    <source>
        <dbReference type="EMBL" id="EGO63296.1"/>
    </source>
</evidence>
<dbReference type="GO" id="GO:0006508">
    <property type="term" value="P:proteolysis"/>
    <property type="evidence" value="ECO:0007669"/>
    <property type="project" value="UniProtKB-KW"/>
</dbReference>
<comment type="caution">
    <text evidence="7">The sequence shown here is derived from an EMBL/GenBank/DDBJ whole genome shotgun (WGS) entry which is preliminary data.</text>
</comment>
<dbReference type="Proteomes" id="UP000003240">
    <property type="component" value="Unassembled WGS sequence"/>
</dbReference>
<gene>
    <name evidence="7" type="ORF">ALO_13609</name>
</gene>
<dbReference type="eggNOG" id="COG0791">
    <property type="taxonomic scope" value="Bacteria"/>
</dbReference>
<dbReference type="RefSeq" id="WP_004096647.1">
    <property type="nucleotide sequence ID" value="NZ_AFGF01000121.1"/>
</dbReference>
<proteinExistence type="inferred from homology"/>
<dbReference type="InterPro" id="IPR038765">
    <property type="entry name" value="Papain-like_cys_pep_sf"/>
</dbReference>
<evidence type="ECO:0000313" key="8">
    <source>
        <dbReference type="Proteomes" id="UP000003240"/>
    </source>
</evidence>
<keyword evidence="4" id="KW-0788">Thiol protease</keyword>
<dbReference type="PROSITE" id="PS51935">
    <property type="entry name" value="NLPC_P60"/>
    <property type="match status" value="1"/>
</dbReference>
<keyword evidence="8" id="KW-1185">Reference proteome</keyword>
<evidence type="ECO:0000256" key="3">
    <source>
        <dbReference type="ARBA" id="ARBA00022801"/>
    </source>
</evidence>
<dbReference type="GO" id="GO:0008234">
    <property type="term" value="F:cysteine-type peptidase activity"/>
    <property type="evidence" value="ECO:0007669"/>
    <property type="project" value="UniProtKB-KW"/>
</dbReference>
<evidence type="ECO:0000256" key="4">
    <source>
        <dbReference type="ARBA" id="ARBA00022807"/>
    </source>
</evidence>
<dbReference type="Pfam" id="PF00877">
    <property type="entry name" value="NLPC_P60"/>
    <property type="match status" value="1"/>
</dbReference>
<dbReference type="InterPro" id="IPR000064">
    <property type="entry name" value="NLP_P60_dom"/>
</dbReference>
<dbReference type="AlphaFoldDB" id="F7NKV3"/>
<dbReference type="InterPro" id="IPR027017">
    <property type="entry name" value="P60_peptidase_YkfC"/>
</dbReference>